<accession>A0A2H0KJD5</accession>
<sequence length="243" mass="27669">MPENTSTEFKDKYHPIYERGANSMIFRNYLRYIYQSSFSLLKEKGWNSFAKEKPNVLLCGVGSSTTANEFAHFVAKNTSQASLNILDFSDHPLEKSKAKLAEKAEDLKNLSINFIRGNALQIPLADGTIDHIETDCFIQFFTPEQRGLLIKEWLRVLKPGGTITTREFIKRDTPVSKILYDINSKLMARLLGVRIHDMTPQNLEDLFKNNQLDSHVSAAKIPFTGLHYPAFRFVTARKHPASS</sequence>
<evidence type="ECO:0000313" key="2">
    <source>
        <dbReference type="Proteomes" id="UP000229497"/>
    </source>
</evidence>
<gene>
    <name evidence="1" type="ORF">COV87_03810</name>
</gene>
<name>A0A2H0KJD5_9BACT</name>
<dbReference type="EMBL" id="PCVK01000109">
    <property type="protein sequence ID" value="PIQ71368.1"/>
    <property type="molecule type" value="Genomic_DNA"/>
</dbReference>
<reference evidence="1 2" key="1">
    <citation type="submission" date="2017-09" db="EMBL/GenBank/DDBJ databases">
        <title>Depth-based differentiation of microbial function through sediment-hosted aquifers and enrichment of novel symbionts in the deep terrestrial subsurface.</title>
        <authorList>
            <person name="Probst A.J."/>
            <person name="Ladd B."/>
            <person name="Jarett J.K."/>
            <person name="Geller-Mcgrath D.E."/>
            <person name="Sieber C.M."/>
            <person name="Emerson J.B."/>
            <person name="Anantharaman K."/>
            <person name="Thomas B.C."/>
            <person name="Malmstrom R."/>
            <person name="Stieglmeier M."/>
            <person name="Klingl A."/>
            <person name="Woyke T."/>
            <person name="Ryan C.M."/>
            <person name="Banfield J.F."/>
        </authorList>
    </citation>
    <scope>NUCLEOTIDE SEQUENCE [LARGE SCALE GENOMIC DNA]</scope>
    <source>
        <strain evidence="1">CG11_big_fil_rev_8_21_14_0_20_37_16</strain>
    </source>
</reference>
<dbReference type="CDD" id="cd02440">
    <property type="entry name" value="AdoMet_MTases"/>
    <property type="match status" value="1"/>
</dbReference>
<dbReference type="AlphaFoldDB" id="A0A2H0KJD5"/>
<protein>
    <recommendedName>
        <fullName evidence="3">Methyltransferase type 11 domain-containing protein</fullName>
    </recommendedName>
</protein>
<dbReference type="SUPFAM" id="SSF53335">
    <property type="entry name" value="S-adenosyl-L-methionine-dependent methyltransferases"/>
    <property type="match status" value="1"/>
</dbReference>
<evidence type="ECO:0008006" key="3">
    <source>
        <dbReference type="Google" id="ProtNLM"/>
    </source>
</evidence>
<dbReference type="Proteomes" id="UP000229497">
    <property type="component" value="Unassembled WGS sequence"/>
</dbReference>
<proteinExistence type="predicted"/>
<dbReference type="Gene3D" id="3.40.50.150">
    <property type="entry name" value="Vaccinia Virus protein VP39"/>
    <property type="match status" value="1"/>
</dbReference>
<dbReference type="InterPro" id="IPR029063">
    <property type="entry name" value="SAM-dependent_MTases_sf"/>
</dbReference>
<comment type="caution">
    <text evidence="1">The sequence shown here is derived from an EMBL/GenBank/DDBJ whole genome shotgun (WGS) entry which is preliminary data.</text>
</comment>
<organism evidence="1 2">
    <name type="scientific">Candidatus Roizmanbacteria bacterium CG11_big_fil_rev_8_21_14_0_20_37_16</name>
    <dbReference type="NCBI Taxonomy" id="1974857"/>
    <lineage>
        <taxon>Bacteria</taxon>
        <taxon>Candidatus Roizmaniibacteriota</taxon>
    </lineage>
</organism>
<dbReference type="Pfam" id="PF01209">
    <property type="entry name" value="Ubie_methyltran"/>
    <property type="match status" value="1"/>
</dbReference>
<evidence type="ECO:0000313" key="1">
    <source>
        <dbReference type="EMBL" id="PIQ71368.1"/>
    </source>
</evidence>